<dbReference type="PANTHER" id="PTHR11895">
    <property type="entry name" value="TRANSAMIDASE"/>
    <property type="match status" value="1"/>
</dbReference>
<sequence length="425" mass="43962">MAVDIADPAAHVAERYARTVSRPEAWITLRPEHEVVAELTAVLDRAAAGADLPLAGLLVAVKGNIDVAGIDTTAACPAFAYSPDSDATTVHRIRDAGAVVLGSTNLDQFATGLVGSRSPYGAVRHATDATRISGGSSSGSAVAVALGAADFALGTDTAGSGRVPAAFHGLVGIKPTKGWVSAGGVVPACRSFDVVTVMAAGLDLAERVLAVMSGPDDRDPLSREGSAAAFAQTPRIGVPLPGQLGELAPGWAEAFETEVARWEAAGAELVPVDIEVFLATARMLYEGAFVAERYAAVGEFVDAHPDEVDPTVGGIISRAKGLPAWQLFQDQEKLDRAAVVAREVFGRIDALLLPTTTEHPTLAAVAAEPIAVNSRLGRFTNFANLLDLAALAYPAGTVDGLPFGVQLVAPAFTDHQLADLLRNRP</sequence>
<dbReference type="Proteomes" id="UP000536685">
    <property type="component" value="Unassembled WGS sequence"/>
</dbReference>
<gene>
    <name evidence="2" type="ORF">HD599_002088</name>
</gene>
<dbReference type="Gene3D" id="3.90.1300.10">
    <property type="entry name" value="Amidase signature (AS) domain"/>
    <property type="match status" value="1"/>
</dbReference>
<protein>
    <submittedName>
        <fullName evidence="2">Allophanate hydrolase</fullName>
        <ecNumber evidence="2">3.5.1.54</ecNumber>
    </submittedName>
</protein>
<dbReference type="RefSeq" id="WP_221420485.1">
    <property type="nucleotide sequence ID" value="NZ_JACHMJ010000001.1"/>
</dbReference>
<comment type="caution">
    <text evidence="2">The sequence shown here is derived from an EMBL/GenBank/DDBJ whole genome shotgun (WGS) entry which is preliminary data.</text>
</comment>
<proteinExistence type="predicted"/>
<dbReference type="EC" id="3.5.1.54" evidence="2"/>
<evidence type="ECO:0000313" key="3">
    <source>
        <dbReference type="Proteomes" id="UP000536685"/>
    </source>
</evidence>
<keyword evidence="3" id="KW-1185">Reference proteome</keyword>
<reference evidence="2 3" key="1">
    <citation type="submission" date="2020-08" db="EMBL/GenBank/DDBJ databases">
        <title>Sequencing the genomes of 1000 actinobacteria strains.</title>
        <authorList>
            <person name="Klenk H.-P."/>
        </authorList>
    </citation>
    <scope>NUCLEOTIDE SEQUENCE [LARGE SCALE GENOMIC DNA]</scope>
    <source>
        <strain evidence="2 3">DSM 105784</strain>
    </source>
</reference>
<name>A0A841AQB3_9MICO</name>
<organism evidence="2 3">
    <name type="scientific">Conyzicola lurida</name>
    <dbReference type="NCBI Taxonomy" id="1172621"/>
    <lineage>
        <taxon>Bacteria</taxon>
        <taxon>Bacillati</taxon>
        <taxon>Actinomycetota</taxon>
        <taxon>Actinomycetes</taxon>
        <taxon>Micrococcales</taxon>
        <taxon>Microbacteriaceae</taxon>
        <taxon>Conyzicola</taxon>
    </lineage>
</organism>
<feature type="domain" description="Amidase" evidence="1">
    <location>
        <begin position="41"/>
        <end position="417"/>
    </location>
</feature>
<dbReference type="Gene3D" id="1.20.58.1700">
    <property type="match status" value="1"/>
</dbReference>
<dbReference type="NCBIfam" id="TIGR02713">
    <property type="entry name" value="allophanate_hyd"/>
    <property type="match status" value="1"/>
</dbReference>
<accession>A0A841AQB3</accession>
<keyword evidence="2" id="KW-0378">Hydrolase</keyword>
<evidence type="ECO:0000313" key="2">
    <source>
        <dbReference type="EMBL" id="MBB5843765.1"/>
    </source>
</evidence>
<dbReference type="InterPro" id="IPR000120">
    <property type="entry name" value="Amidase"/>
</dbReference>
<dbReference type="InterPro" id="IPR023631">
    <property type="entry name" value="Amidase_dom"/>
</dbReference>
<dbReference type="InterPro" id="IPR014085">
    <property type="entry name" value="Allophanate_hydrolase"/>
</dbReference>
<dbReference type="EMBL" id="JACHMJ010000001">
    <property type="protein sequence ID" value="MBB5843765.1"/>
    <property type="molecule type" value="Genomic_DNA"/>
</dbReference>
<dbReference type="SUPFAM" id="SSF75304">
    <property type="entry name" value="Amidase signature (AS) enzymes"/>
    <property type="match status" value="1"/>
</dbReference>
<dbReference type="InterPro" id="IPR036928">
    <property type="entry name" value="AS_sf"/>
</dbReference>
<dbReference type="AlphaFoldDB" id="A0A841AQB3"/>
<dbReference type="GO" id="GO:0004039">
    <property type="term" value="F:allophanate hydrolase activity"/>
    <property type="evidence" value="ECO:0007669"/>
    <property type="project" value="UniProtKB-EC"/>
</dbReference>
<dbReference type="NCBIfam" id="NF006043">
    <property type="entry name" value="PRK08186.1"/>
    <property type="match status" value="1"/>
</dbReference>
<evidence type="ECO:0000259" key="1">
    <source>
        <dbReference type="Pfam" id="PF01425"/>
    </source>
</evidence>
<dbReference type="Pfam" id="PF01425">
    <property type="entry name" value="Amidase"/>
    <property type="match status" value="1"/>
</dbReference>
<dbReference type="PANTHER" id="PTHR11895:SF169">
    <property type="entry name" value="GLUTAMYL-TRNA(GLN) AMIDOTRANSFERASE"/>
    <property type="match status" value="1"/>
</dbReference>